<feature type="domain" description="Integrase catalytic" evidence="1">
    <location>
        <begin position="2"/>
        <end position="48"/>
    </location>
</feature>
<proteinExistence type="predicted"/>
<dbReference type="EMBL" id="CP025298">
    <property type="protein sequence ID" value="AUI08155.1"/>
    <property type="molecule type" value="Genomic_DNA"/>
</dbReference>
<accession>A0AAD0BWC4</accession>
<organism evidence="2 3">
    <name type="scientific">Stenotrophomonas maltophilia</name>
    <name type="common">Pseudomonas maltophilia</name>
    <name type="synonym">Xanthomonas maltophilia</name>
    <dbReference type="NCBI Taxonomy" id="40324"/>
    <lineage>
        <taxon>Bacteria</taxon>
        <taxon>Pseudomonadati</taxon>
        <taxon>Pseudomonadota</taxon>
        <taxon>Gammaproteobacteria</taxon>
        <taxon>Lysobacterales</taxon>
        <taxon>Lysobacteraceae</taxon>
        <taxon>Stenotrophomonas</taxon>
        <taxon>Stenotrophomonas maltophilia group</taxon>
    </lineage>
</organism>
<dbReference type="AlphaFoldDB" id="A0AAD0BWC4"/>
<reference evidence="2 3" key="1">
    <citation type="submission" date="2017-12" db="EMBL/GenBank/DDBJ databases">
        <title>Complete Genome Sequence of Stenotrophomonas maltophilia CSM2.</title>
        <authorList>
            <person name="Castro-Jaimes S."/>
            <person name="Lopez-Leal G."/>
            <person name="Barberena Jonas C."/>
            <person name="Bustos P."/>
            <person name="Perez-Oseguera A."/>
            <person name="Cevallos M.A."/>
        </authorList>
    </citation>
    <scope>NUCLEOTIDE SEQUENCE [LARGE SCALE GENOMIC DNA]</scope>
    <source>
        <strain evidence="2 3">CSM2</strain>
    </source>
</reference>
<evidence type="ECO:0000259" key="1">
    <source>
        <dbReference type="Pfam" id="PF13683"/>
    </source>
</evidence>
<protein>
    <recommendedName>
        <fullName evidence="1">Integrase catalytic domain-containing protein</fullName>
    </recommendedName>
</protein>
<gene>
    <name evidence="2" type="ORF">SmaCSM2_13585</name>
</gene>
<sequence>MRFSGRPYVECLNERSFPKLLHAHVELEIWRGKYNEERPAKLMGDLTPAAYAQQLAAKATTKKSGLQRTPLLKAGNVGCWERGLSS</sequence>
<dbReference type="Pfam" id="PF13683">
    <property type="entry name" value="rve_3"/>
    <property type="match status" value="1"/>
</dbReference>
<evidence type="ECO:0000313" key="2">
    <source>
        <dbReference type="EMBL" id="AUI08155.1"/>
    </source>
</evidence>
<dbReference type="InterPro" id="IPR001584">
    <property type="entry name" value="Integrase_cat-core"/>
</dbReference>
<dbReference type="GO" id="GO:0015074">
    <property type="term" value="P:DNA integration"/>
    <property type="evidence" value="ECO:0007669"/>
    <property type="project" value="InterPro"/>
</dbReference>
<dbReference type="Proteomes" id="UP000234414">
    <property type="component" value="Chromosome"/>
</dbReference>
<evidence type="ECO:0000313" key="3">
    <source>
        <dbReference type="Proteomes" id="UP000234414"/>
    </source>
</evidence>
<name>A0AAD0BWC4_STEMA</name>